<evidence type="ECO:0000313" key="2">
    <source>
        <dbReference type="EMBL" id="KAK7301871.1"/>
    </source>
</evidence>
<dbReference type="AlphaFoldDB" id="A0AAN9JPD7"/>
<reference evidence="2 3" key="1">
    <citation type="submission" date="2024-01" db="EMBL/GenBank/DDBJ databases">
        <title>The genomes of 5 underutilized Papilionoideae crops provide insights into root nodulation and disease resistance.</title>
        <authorList>
            <person name="Yuan L."/>
        </authorList>
    </citation>
    <scope>NUCLEOTIDE SEQUENCE [LARGE SCALE GENOMIC DNA]</scope>
    <source>
        <strain evidence="2">LY-2023</strain>
        <tissue evidence="2">Leaf</tissue>
    </source>
</reference>
<gene>
    <name evidence="2" type="ORF">RJT34_12747</name>
</gene>
<protein>
    <recommendedName>
        <fullName evidence="1">25S rRNA (uridine-N(3))-methyltransferase BMT5-like domain-containing protein</fullName>
    </recommendedName>
</protein>
<sequence>MMETLTEIEKRVCKNQIYMEQDEEEECAKWVTHYCSDHQILLVGEGDFSFSLSLANSFGAADNIVATSLDSYDDVTKKYKHAKSNIDDLQKLGARLLHEVDATKMKLHSDLKMRRFDRVIFNFPHAGFHGKENDMLLIKMHKDLVLGFFKNATHMLRANGEIHVSHKTTGPFRNWNIEKLATQNLLTLIECADFNKEDYPGYNNKRGDGYRCDQPFPLGKCSTFKFIYNPKVMGKRKRNRMAVSRQQTNLPFQQVQDARLQVPTSVHLYDYPQTSHILKMNETVTSIFGLTKGYTSVTESYFSNLSEVHGRGAPFACYSAHMNPDYQRSLQPWSTSTNVRYSMRDHVRTMDTVPISLHAGNEGYHQAYGGSSNYSREALGRTSHLQPMEPLQSWHPWSTSANVRYSMRDHVRTMDTVAISLHAENAGYHQAYGGSSNYSQEALGRTSHKVSYSFDGVRSYFERHVPEMPRRTLNSDMYGGSSRYLRQAQGRTTQRATYFDRVRPEFERYITEVPERAFQSEYLPERGRVCL</sequence>
<dbReference type="FunFam" id="3.40.50.150:FF:000440">
    <property type="entry name" value="Os09g0479300 protein"/>
    <property type="match status" value="1"/>
</dbReference>
<dbReference type="Pfam" id="PF10354">
    <property type="entry name" value="BMT5-like"/>
    <property type="match status" value="1"/>
</dbReference>
<dbReference type="SUPFAM" id="SSF53335">
    <property type="entry name" value="S-adenosyl-L-methionine-dependent methyltransferases"/>
    <property type="match status" value="1"/>
</dbReference>
<proteinExistence type="predicted"/>
<evidence type="ECO:0000259" key="1">
    <source>
        <dbReference type="Pfam" id="PF10354"/>
    </source>
</evidence>
<evidence type="ECO:0000313" key="3">
    <source>
        <dbReference type="Proteomes" id="UP001359559"/>
    </source>
</evidence>
<name>A0AAN9JPD7_CLITE</name>
<dbReference type="PANTHER" id="PTHR11538:SF26">
    <property type="entry name" value="FERREDOXIN-FOLD ANTICODON-BINDING DOMAIN-CONTAINING PROTEIN 1"/>
    <property type="match status" value="1"/>
</dbReference>
<dbReference type="EMBL" id="JAYKXN010000003">
    <property type="protein sequence ID" value="KAK7301871.1"/>
    <property type="molecule type" value="Genomic_DNA"/>
</dbReference>
<dbReference type="Proteomes" id="UP001359559">
    <property type="component" value="Unassembled WGS sequence"/>
</dbReference>
<organism evidence="2 3">
    <name type="scientific">Clitoria ternatea</name>
    <name type="common">Butterfly pea</name>
    <dbReference type="NCBI Taxonomy" id="43366"/>
    <lineage>
        <taxon>Eukaryota</taxon>
        <taxon>Viridiplantae</taxon>
        <taxon>Streptophyta</taxon>
        <taxon>Embryophyta</taxon>
        <taxon>Tracheophyta</taxon>
        <taxon>Spermatophyta</taxon>
        <taxon>Magnoliopsida</taxon>
        <taxon>eudicotyledons</taxon>
        <taxon>Gunneridae</taxon>
        <taxon>Pentapetalae</taxon>
        <taxon>rosids</taxon>
        <taxon>fabids</taxon>
        <taxon>Fabales</taxon>
        <taxon>Fabaceae</taxon>
        <taxon>Papilionoideae</taxon>
        <taxon>50 kb inversion clade</taxon>
        <taxon>NPAAA clade</taxon>
        <taxon>indigoferoid/millettioid clade</taxon>
        <taxon>Phaseoleae</taxon>
        <taxon>Clitoria</taxon>
    </lineage>
</organism>
<keyword evidence="3" id="KW-1185">Reference proteome</keyword>
<dbReference type="GO" id="GO:0005737">
    <property type="term" value="C:cytoplasm"/>
    <property type="evidence" value="ECO:0007669"/>
    <property type="project" value="TreeGrafter"/>
</dbReference>
<dbReference type="InterPro" id="IPR019446">
    <property type="entry name" value="BMT5-like"/>
</dbReference>
<dbReference type="PANTHER" id="PTHR11538">
    <property type="entry name" value="PHENYLALANYL-TRNA SYNTHETASE"/>
    <property type="match status" value="1"/>
</dbReference>
<accession>A0AAN9JPD7</accession>
<dbReference type="InterPro" id="IPR029063">
    <property type="entry name" value="SAM-dependent_MTases_sf"/>
</dbReference>
<feature type="domain" description="25S rRNA (uridine-N(3))-methyltransferase BMT5-like" evidence="1">
    <location>
        <begin position="41"/>
        <end position="206"/>
    </location>
</feature>
<comment type="caution">
    <text evidence="2">The sequence shown here is derived from an EMBL/GenBank/DDBJ whole genome shotgun (WGS) entry which is preliminary data.</text>
</comment>
<dbReference type="GO" id="GO:0070042">
    <property type="term" value="F:rRNA (uridine-N3-)-methyltransferase activity"/>
    <property type="evidence" value="ECO:0007669"/>
    <property type="project" value="InterPro"/>
</dbReference>
<dbReference type="GO" id="GO:0070475">
    <property type="term" value="P:rRNA base methylation"/>
    <property type="evidence" value="ECO:0007669"/>
    <property type="project" value="InterPro"/>
</dbReference>